<evidence type="ECO:0000259" key="8">
    <source>
        <dbReference type="PROSITE" id="PS50262"/>
    </source>
</evidence>
<dbReference type="PRINTS" id="PR00237">
    <property type="entry name" value="GPCRRHODOPSN"/>
</dbReference>
<keyword evidence="2" id="KW-1003">Cell membrane</keyword>
<dbReference type="InterPro" id="IPR000276">
    <property type="entry name" value="GPCR_Rhodpsn"/>
</dbReference>
<feature type="domain" description="G-protein coupled receptors family 1 profile" evidence="8">
    <location>
        <begin position="45"/>
        <end position="315"/>
    </location>
</feature>
<dbReference type="GO" id="GO:0004930">
    <property type="term" value="F:G protein-coupled receptor activity"/>
    <property type="evidence" value="ECO:0007669"/>
    <property type="project" value="InterPro"/>
</dbReference>
<dbReference type="EMBL" id="JAODUO010000057">
    <property type="protein sequence ID" value="KAK2191188.1"/>
    <property type="molecule type" value="Genomic_DNA"/>
</dbReference>
<keyword evidence="5 7" id="KW-0472">Membrane</keyword>
<name>A0AAD9PAN0_RIDPI</name>
<evidence type="ECO:0000256" key="3">
    <source>
        <dbReference type="ARBA" id="ARBA00022692"/>
    </source>
</evidence>
<reference evidence="9" key="1">
    <citation type="journal article" date="2023" name="Mol. Biol. Evol.">
        <title>Third-Generation Sequencing Reveals the Adaptive Role of the Epigenome in Three Deep-Sea Polychaetes.</title>
        <authorList>
            <person name="Perez M."/>
            <person name="Aroh O."/>
            <person name="Sun Y."/>
            <person name="Lan Y."/>
            <person name="Juniper S.K."/>
            <person name="Young C.R."/>
            <person name="Angers B."/>
            <person name="Qian P.Y."/>
        </authorList>
    </citation>
    <scope>NUCLEOTIDE SEQUENCE</scope>
    <source>
        <strain evidence="9">R07B-5</strain>
    </source>
</reference>
<feature type="transmembrane region" description="Helical" evidence="7">
    <location>
        <begin position="293"/>
        <end position="316"/>
    </location>
</feature>
<gene>
    <name evidence="9" type="ORF">NP493_57g03006</name>
</gene>
<dbReference type="PROSITE" id="PS50262">
    <property type="entry name" value="G_PROTEIN_RECEP_F1_2"/>
    <property type="match status" value="1"/>
</dbReference>
<organism evidence="9 10">
    <name type="scientific">Ridgeia piscesae</name>
    <name type="common">Tubeworm</name>
    <dbReference type="NCBI Taxonomy" id="27915"/>
    <lineage>
        <taxon>Eukaryota</taxon>
        <taxon>Metazoa</taxon>
        <taxon>Spiralia</taxon>
        <taxon>Lophotrochozoa</taxon>
        <taxon>Annelida</taxon>
        <taxon>Polychaeta</taxon>
        <taxon>Sedentaria</taxon>
        <taxon>Canalipalpata</taxon>
        <taxon>Sabellida</taxon>
        <taxon>Siboglinidae</taxon>
        <taxon>Ridgeia</taxon>
    </lineage>
</organism>
<sequence length="369" mass="41064">MLYAGDADNGSVAMTDNTTSPDGDGDRAQSDLVLLLTTSGQMLGVTSVVLNVIFLSAMRFVDDSSTAYHRLMQNLALADIMASLFFLITQSWPHGLFGSINPNEDFLLVAGLPYVFRGTPWVFFTGYLLTLSLLSVNQYVGVCKPWRYSQLVTRRAVGGCLLVLWLVSSLQIAVPFAVLLVLRGLDDKTMAKHTLYDVSAIEMQVWMVVFAASTIVNIVLNMFVHQKIRTLKLRRRHTRGAPNPESLNIRMKQEAFVTVSLLLVASLFCRLPFPLVGIIVINMEGRRQHARDLHIINAVVVFLLYVNFFADPIIYLSRIRDTRNSYKALFRKARACLACCTGGAFEAHPDGVVMNLVSPHESTSQSTRI</sequence>
<comment type="subcellular location">
    <subcellularLocation>
        <location evidence="1">Cell membrane</location>
        <topology evidence="1">Multi-pass membrane protein</topology>
    </subcellularLocation>
</comment>
<feature type="transmembrane region" description="Helical" evidence="7">
    <location>
        <begin position="75"/>
        <end position="92"/>
    </location>
</feature>
<dbReference type="InterPro" id="IPR017452">
    <property type="entry name" value="GPCR_Rhodpsn_7TM"/>
</dbReference>
<evidence type="ECO:0000256" key="6">
    <source>
        <dbReference type="SAM" id="MobiDB-lite"/>
    </source>
</evidence>
<feature type="transmembrane region" description="Helical" evidence="7">
    <location>
        <begin position="205"/>
        <end position="224"/>
    </location>
</feature>
<evidence type="ECO:0000313" key="9">
    <source>
        <dbReference type="EMBL" id="KAK2191188.1"/>
    </source>
</evidence>
<feature type="transmembrane region" description="Helical" evidence="7">
    <location>
        <begin position="32"/>
        <end position="54"/>
    </location>
</feature>
<feature type="compositionally biased region" description="Polar residues" evidence="6">
    <location>
        <begin position="12"/>
        <end position="21"/>
    </location>
</feature>
<accession>A0AAD9PAN0</accession>
<evidence type="ECO:0000256" key="4">
    <source>
        <dbReference type="ARBA" id="ARBA00022989"/>
    </source>
</evidence>
<feature type="transmembrane region" description="Helical" evidence="7">
    <location>
        <begin position="161"/>
        <end position="185"/>
    </location>
</feature>
<proteinExistence type="predicted"/>
<dbReference type="SUPFAM" id="SSF81321">
    <property type="entry name" value="Family A G protein-coupled receptor-like"/>
    <property type="match status" value="1"/>
</dbReference>
<dbReference type="PANTHER" id="PTHR22750">
    <property type="entry name" value="G-PROTEIN COUPLED RECEPTOR"/>
    <property type="match status" value="1"/>
</dbReference>
<keyword evidence="4 7" id="KW-1133">Transmembrane helix</keyword>
<feature type="region of interest" description="Disordered" evidence="6">
    <location>
        <begin position="1"/>
        <end position="25"/>
    </location>
</feature>
<keyword evidence="10" id="KW-1185">Reference proteome</keyword>
<evidence type="ECO:0000256" key="1">
    <source>
        <dbReference type="ARBA" id="ARBA00004651"/>
    </source>
</evidence>
<comment type="caution">
    <text evidence="9">The sequence shown here is derived from an EMBL/GenBank/DDBJ whole genome shotgun (WGS) entry which is preliminary data.</text>
</comment>
<protein>
    <recommendedName>
        <fullName evidence="8">G-protein coupled receptors family 1 profile domain-containing protein</fullName>
    </recommendedName>
</protein>
<evidence type="ECO:0000256" key="2">
    <source>
        <dbReference type="ARBA" id="ARBA00022475"/>
    </source>
</evidence>
<feature type="transmembrane region" description="Helical" evidence="7">
    <location>
        <begin position="121"/>
        <end position="140"/>
    </location>
</feature>
<dbReference type="AlphaFoldDB" id="A0AAD9PAN0"/>
<dbReference type="Pfam" id="PF00001">
    <property type="entry name" value="7tm_1"/>
    <property type="match status" value="1"/>
</dbReference>
<keyword evidence="3 7" id="KW-0812">Transmembrane</keyword>
<evidence type="ECO:0000256" key="7">
    <source>
        <dbReference type="SAM" id="Phobius"/>
    </source>
</evidence>
<evidence type="ECO:0000256" key="5">
    <source>
        <dbReference type="ARBA" id="ARBA00023136"/>
    </source>
</evidence>
<evidence type="ECO:0000313" key="10">
    <source>
        <dbReference type="Proteomes" id="UP001209878"/>
    </source>
</evidence>
<feature type="transmembrane region" description="Helical" evidence="7">
    <location>
        <begin position="255"/>
        <end position="281"/>
    </location>
</feature>
<dbReference type="CDD" id="cd00637">
    <property type="entry name" value="7tm_classA_rhodopsin-like"/>
    <property type="match status" value="1"/>
</dbReference>
<dbReference type="GO" id="GO:0005886">
    <property type="term" value="C:plasma membrane"/>
    <property type="evidence" value="ECO:0007669"/>
    <property type="project" value="UniProtKB-SubCell"/>
</dbReference>
<dbReference type="Proteomes" id="UP001209878">
    <property type="component" value="Unassembled WGS sequence"/>
</dbReference>
<dbReference type="Gene3D" id="1.20.1070.10">
    <property type="entry name" value="Rhodopsin 7-helix transmembrane proteins"/>
    <property type="match status" value="1"/>
</dbReference>